<keyword evidence="4" id="KW-1185">Reference proteome</keyword>
<proteinExistence type="predicted"/>
<keyword evidence="1" id="KW-0812">Transmembrane</keyword>
<keyword evidence="2" id="KW-0732">Signal</keyword>
<reference evidence="4" key="1">
    <citation type="journal article" date="2019" name="Int. J. Syst. Evol. Microbiol.">
        <title>The Global Catalogue of Microorganisms (GCM) 10K type strain sequencing project: providing services to taxonomists for standard genome sequencing and annotation.</title>
        <authorList>
            <consortium name="The Broad Institute Genomics Platform"/>
            <consortium name="The Broad Institute Genome Sequencing Center for Infectious Disease"/>
            <person name="Wu L."/>
            <person name="Ma J."/>
        </authorList>
    </citation>
    <scope>NUCLEOTIDE SEQUENCE [LARGE SCALE GENOMIC DNA]</scope>
    <source>
        <strain evidence="4">JCM 3325</strain>
    </source>
</reference>
<keyword evidence="1" id="KW-0472">Membrane</keyword>
<evidence type="ECO:0000313" key="3">
    <source>
        <dbReference type="EMBL" id="GAA2427020.1"/>
    </source>
</evidence>
<name>A0ABP5WGN6_9ACTN</name>
<sequence length="250" mass="25634">MTMAANILAWYAAAVIPSAATAAAAIGNGTGSSADVNRVAAQKWLPTADLIREAQQELQGLVDRIPKEMWSGADKDAYAERIKNYSDQLDAFESYVKICGYTMVVASYALAAFAALSMAIGTFLAAIATIALAVAALPIAGQAYYSFCVAAAGVCGTIMTVACKVLLALLSAVAVVLQGGALVEVGVEMVNGSDTAWNDFKHADALHWRDSLQAIMVGGVSFAGLKGAGSTVRGGTKITPGGIKNPPGTP</sequence>
<evidence type="ECO:0008006" key="5">
    <source>
        <dbReference type="Google" id="ProtNLM"/>
    </source>
</evidence>
<organism evidence="3 4">
    <name type="scientific">Actinomadura vinacea</name>
    <dbReference type="NCBI Taxonomy" id="115336"/>
    <lineage>
        <taxon>Bacteria</taxon>
        <taxon>Bacillati</taxon>
        <taxon>Actinomycetota</taxon>
        <taxon>Actinomycetes</taxon>
        <taxon>Streptosporangiales</taxon>
        <taxon>Thermomonosporaceae</taxon>
        <taxon>Actinomadura</taxon>
    </lineage>
</organism>
<protein>
    <recommendedName>
        <fullName evidence="5">WXG100 family type VII secretion target</fullName>
    </recommendedName>
</protein>
<accession>A0ABP5WGN6</accession>
<feature type="chain" id="PRO_5047047983" description="WXG100 family type VII secretion target" evidence="2">
    <location>
        <begin position="25"/>
        <end position="250"/>
    </location>
</feature>
<feature type="transmembrane region" description="Helical" evidence="1">
    <location>
        <begin position="151"/>
        <end position="177"/>
    </location>
</feature>
<dbReference type="EMBL" id="BAAARW010000016">
    <property type="protein sequence ID" value="GAA2427020.1"/>
    <property type="molecule type" value="Genomic_DNA"/>
</dbReference>
<dbReference type="Proteomes" id="UP001501231">
    <property type="component" value="Unassembled WGS sequence"/>
</dbReference>
<keyword evidence="1" id="KW-1133">Transmembrane helix</keyword>
<feature type="transmembrane region" description="Helical" evidence="1">
    <location>
        <begin position="123"/>
        <end position="145"/>
    </location>
</feature>
<gene>
    <name evidence="3" type="ORF">GCM10010191_44680</name>
</gene>
<evidence type="ECO:0000313" key="4">
    <source>
        <dbReference type="Proteomes" id="UP001501231"/>
    </source>
</evidence>
<comment type="caution">
    <text evidence="3">The sequence shown here is derived from an EMBL/GenBank/DDBJ whole genome shotgun (WGS) entry which is preliminary data.</text>
</comment>
<evidence type="ECO:0000256" key="1">
    <source>
        <dbReference type="SAM" id="Phobius"/>
    </source>
</evidence>
<feature type="signal peptide" evidence="2">
    <location>
        <begin position="1"/>
        <end position="24"/>
    </location>
</feature>
<evidence type="ECO:0000256" key="2">
    <source>
        <dbReference type="SAM" id="SignalP"/>
    </source>
</evidence>
<dbReference type="RefSeq" id="WP_344591299.1">
    <property type="nucleotide sequence ID" value="NZ_BAAARW010000016.1"/>
</dbReference>
<feature type="transmembrane region" description="Helical" evidence="1">
    <location>
        <begin position="95"/>
        <end position="116"/>
    </location>
</feature>